<dbReference type="EMBL" id="ABJB010121486">
    <property type="status" value="NOT_ANNOTATED_CDS"/>
    <property type="molecule type" value="Genomic_DNA"/>
</dbReference>
<dbReference type="HOGENOM" id="CLU_2707553_0_0_1"/>
<evidence type="ECO:0008006" key="4">
    <source>
        <dbReference type="Google" id="ProtNLM"/>
    </source>
</evidence>
<dbReference type="InterPro" id="IPR016187">
    <property type="entry name" value="CTDL_fold"/>
</dbReference>
<dbReference type="InParanoid" id="B7QF92"/>
<organism>
    <name type="scientific">Ixodes scapularis</name>
    <name type="common">Black-legged tick</name>
    <name type="synonym">Deer tick</name>
    <dbReference type="NCBI Taxonomy" id="6945"/>
    <lineage>
        <taxon>Eukaryota</taxon>
        <taxon>Metazoa</taxon>
        <taxon>Ecdysozoa</taxon>
        <taxon>Arthropoda</taxon>
        <taxon>Chelicerata</taxon>
        <taxon>Arachnida</taxon>
        <taxon>Acari</taxon>
        <taxon>Parasitiformes</taxon>
        <taxon>Ixodida</taxon>
        <taxon>Ixodoidea</taxon>
        <taxon>Ixodidae</taxon>
        <taxon>Ixodinae</taxon>
        <taxon>Ixodes</taxon>
    </lineage>
</organism>
<gene>
    <name evidence="1" type="ORF">IscW_ISCW012140</name>
</gene>
<dbReference type="VEuPathDB" id="VectorBase:ISCP_002530"/>
<evidence type="ECO:0000313" key="2">
    <source>
        <dbReference type="EnsemblMetazoa" id="ISCW012140-PA"/>
    </source>
</evidence>
<proteinExistence type="predicted"/>
<dbReference type="EMBL" id="DS924522">
    <property type="protein sequence ID" value="EEC17514.1"/>
    <property type="molecule type" value="Genomic_DNA"/>
</dbReference>
<dbReference type="VEuPathDB" id="VectorBase:ISCI012140"/>
<name>B7QF92_IXOSC</name>
<dbReference type="SUPFAM" id="SSF56436">
    <property type="entry name" value="C-type lectin-like"/>
    <property type="match status" value="1"/>
</dbReference>
<dbReference type="EnsemblMetazoa" id="ISCW012140-RA">
    <property type="protein sequence ID" value="ISCW012140-PA"/>
    <property type="gene ID" value="ISCW012140"/>
</dbReference>
<dbReference type="Proteomes" id="UP000001555">
    <property type="component" value="Unassembled WGS sequence"/>
</dbReference>
<reference evidence="1 3" key="1">
    <citation type="submission" date="2008-03" db="EMBL/GenBank/DDBJ databases">
        <title>Annotation of Ixodes scapularis.</title>
        <authorList>
            <consortium name="Ixodes scapularis Genome Project Consortium"/>
            <person name="Caler E."/>
            <person name="Hannick L.I."/>
            <person name="Bidwell S."/>
            <person name="Joardar V."/>
            <person name="Thiagarajan M."/>
            <person name="Amedeo P."/>
            <person name="Galinsky K.J."/>
            <person name="Schobel S."/>
            <person name="Inman J."/>
            <person name="Hostetler J."/>
            <person name="Miller J."/>
            <person name="Hammond M."/>
            <person name="Megy K."/>
            <person name="Lawson D."/>
            <person name="Kodira C."/>
            <person name="Sutton G."/>
            <person name="Meyer J."/>
            <person name="Hill C.A."/>
            <person name="Birren B."/>
            <person name="Nene V."/>
            <person name="Collins F."/>
            <person name="Alarcon-Chaidez F."/>
            <person name="Wikel S."/>
            <person name="Strausberg R."/>
        </authorList>
    </citation>
    <scope>NUCLEOTIDE SEQUENCE [LARGE SCALE GENOMIC DNA]</scope>
    <source>
        <strain evidence="3">Wikel</strain>
        <strain evidence="1">Wikel colony</strain>
    </source>
</reference>
<accession>B7QF92</accession>
<dbReference type="PaxDb" id="6945-B7QF92"/>
<keyword evidence="3" id="KW-1185">Reference proteome</keyword>
<dbReference type="InterPro" id="IPR016186">
    <property type="entry name" value="C-type_lectin-like/link_sf"/>
</dbReference>
<dbReference type="Gene3D" id="3.10.100.10">
    <property type="entry name" value="Mannose-Binding Protein A, subunit A"/>
    <property type="match status" value="1"/>
</dbReference>
<dbReference type="OrthoDB" id="6022531at2759"/>
<sequence>MYEETDPLQWYEAEAKCGALGKGRSGHLVSILDEKEMAIIHYFLTDIWKAHKKSLYIGEQSPGWTAVGTPVRR</sequence>
<dbReference type="VEuPathDB" id="VectorBase:ISCW012140"/>
<evidence type="ECO:0000313" key="3">
    <source>
        <dbReference type="Proteomes" id="UP000001555"/>
    </source>
</evidence>
<protein>
    <recommendedName>
        <fullName evidence="4">C-type lectin domain-containing protein</fullName>
    </recommendedName>
</protein>
<evidence type="ECO:0000313" key="1">
    <source>
        <dbReference type="EMBL" id="EEC17514.1"/>
    </source>
</evidence>
<dbReference type="AlphaFoldDB" id="B7QF92"/>
<reference evidence="2" key="2">
    <citation type="submission" date="2020-05" db="UniProtKB">
        <authorList>
            <consortium name="EnsemblMetazoa"/>
        </authorList>
    </citation>
    <scope>IDENTIFICATION</scope>
    <source>
        <strain evidence="2">wikel</strain>
    </source>
</reference>